<dbReference type="PRINTS" id="PR00463">
    <property type="entry name" value="EP450I"/>
</dbReference>
<dbReference type="InterPro" id="IPR017972">
    <property type="entry name" value="Cyt_P450_CS"/>
</dbReference>
<keyword evidence="11 14" id="KW-0503">Monooxygenase</keyword>
<proteinExistence type="inferred from homology"/>
<dbReference type="STRING" id="94128.A0A2A3EBV8"/>
<keyword evidence="10 13" id="KW-0408">Iron</keyword>
<protein>
    <submittedName>
        <fullName evidence="15">Cytochrome P450</fullName>
    </submittedName>
</protein>
<dbReference type="PROSITE" id="PS00086">
    <property type="entry name" value="CYTOCHROME_P450"/>
    <property type="match status" value="1"/>
</dbReference>
<dbReference type="FunFam" id="1.10.630.10:FF:000042">
    <property type="entry name" value="Cytochrome P450"/>
    <property type="match status" value="1"/>
</dbReference>
<keyword evidence="8" id="KW-0492">Microsome</keyword>
<dbReference type="PRINTS" id="PR00385">
    <property type="entry name" value="P450"/>
</dbReference>
<dbReference type="AlphaFoldDB" id="A0A2A3EBV8"/>
<dbReference type="EMBL" id="KZ288308">
    <property type="protein sequence ID" value="PBC28689.1"/>
    <property type="molecule type" value="Genomic_DNA"/>
</dbReference>
<evidence type="ECO:0000256" key="5">
    <source>
        <dbReference type="ARBA" id="ARBA00022617"/>
    </source>
</evidence>
<accession>A0A2A3EBV8</accession>
<organism evidence="15 16">
    <name type="scientific">Apis cerana cerana</name>
    <name type="common">Oriental honeybee</name>
    <dbReference type="NCBI Taxonomy" id="94128"/>
    <lineage>
        <taxon>Eukaryota</taxon>
        <taxon>Metazoa</taxon>
        <taxon>Ecdysozoa</taxon>
        <taxon>Arthropoda</taxon>
        <taxon>Hexapoda</taxon>
        <taxon>Insecta</taxon>
        <taxon>Pterygota</taxon>
        <taxon>Neoptera</taxon>
        <taxon>Endopterygota</taxon>
        <taxon>Hymenoptera</taxon>
        <taxon>Apocrita</taxon>
        <taxon>Aculeata</taxon>
        <taxon>Apoidea</taxon>
        <taxon>Anthophila</taxon>
        <taxon>Apidae</taxon>
        <taxon>Apis</taxon>
    </lineage>
</organism>
<sequence length="515" mass="58992">MDYLQLGLTFLAILVAIYYLSTRNQKLLKRHGIVHIPPTPFFGNLGPLVRRQCHMEDVIQRIYDLDPDAKYVGMYEFTTPLIIIRDPELIKTIGVKEITNFTNHRPFVDVGVDPMLGEVLFAMQGDRWREHRTMLTTLFTSSKIKSMFVLMSDCAKRFADYLSKVDREIEMKSVLTRYTNDVIARCVYGISVDSVNEPENIFYKYGQVASQLATFKQNLMIFVHRNSPRLARLLNLKILPDHIEKFFYRLVVDTIEARRKEGVHGSDMLQQLMDMQSRKKEFEGKKGMAVSEIANHAFSFFFGSVDTMATQISLIAHMLAVNPDVQQRLQEEIDEVLSASEEQAGYDVIQEMKYLDAVMSEAMRYHPILLFVDRVCGETFELPPALPGARPFKLERGMNIWFPVKAIHHDPKYFENPEKFDPDRFLRDGKSIASSGAYMPFGMGPRKCIGSRFALTEMKILLFNILAVCSFKVGSKTMVPLKFKEGVFNPVAKNGFWLKIEPRENSSYGDVGSSS</sequence>
<dbReference type="Proteomes" id="UP000242457">
    <property type="component" value="Unassembled WGS sequence"/>
</dbReference>
<dbReference type="CDD" id="cd11056">
    <property type="entry name" value="CYP6-like"/>
    <property type="match status" value="1"/>
</dbReference>
<feature type="binding site" description="axial binding residue" evidence="13">
    <location>
        <position position="448"/>
    </location>
    <ligand>
        <name>heme</name>
        <dbReference type="ChEBI" id="CHEBI:30413"/>
    </ligand>
    <ligandPart>
        <name>Fe</name>
        <dbReference type="ChEBI" id="CHEBI:18248"/>
    </ligandPart>
</feature>
<comment type="cofactor">
    <cofactor evidence="1 13">
        <name>heme</name>
        <dbReference type="ChEBI" id="CHEBI:30413"/>
    </cofactor>
</comment>
<dbReference type="SUPFAM" id="SSF48264">
    <property type="entry name" value="Cytochrome P450"/>
    <property type="match status" value="1"/>
</dbReference>
<evidence type="ECO:0000313" key="15">
    <source>
        <dbReference type="EMBL" id="PBC28689.1"/>
    </source>
</evidence>
<dbReference type="OrthoDB" id="2789670at2759"/>
<evidence type="ECO:0000256" key="4">
    <source>
        <dbReference type="ARBA" id="ARBA00010617"/>
    </source>
</evidence>
<dbReference type="GO" id="GO:0005506">
    <property type="term" value="F:iron ion binding"/>
    <property type="evidence" value="ECO:0007669"/>
    <property type="project" value="InterPro"/>
</dbReference>
<evidence type="ECO:0000256" key="10">
    <source>
        <dbReference type="ARBA" id="ARBA00023004"/>
    </source>
</evidence>
<evidence type="ECO:0000256" key="9">
    <source>
        <dbReference type="ARBA" id="ARBA00023002"/>
    </source>
</evidence>
<name>A0A2A3EBV8_APICC</name>
<keyword evidence="7" id="KW-0256">Endoplasmic reticulum</keyword>
<dbReference type="InterPro" id="IPR001128">
    <property type="entry name" value="Cyt_P450"/>
</dbReference>
<evidence type="ECO:0000256" key="3">
    <source>
        <dbReference type="ARBA" id="ARBA00004406"/>
    </source>
</evidence>
<dbReference type="GO" id="GO:0016705">
    <property type="term" value="F:oxidoreductase activity, acting on paired donors, with incorporation or reduction of molecular oxygen"/>
    <property type="evidence" value="ECO:0007669"/>
    <property type="project" value="InterPro"/>
</dbReference>
<evidence type="ECO:0000256" key="1">
    <source>
        <dbReference type="ARBA" id="ARBA00001971"/>
    </source>
</evidence>
<dbReference type="InterPro" id="IPR050476">
    <property type="entry name" value="Insect_CytP450_Detox"/>
</dbReference>
<dbReference type="GO" id="GO:0020037">
    <property type="term" value="F:heme binding"/>
    <property type="evidence" value="ECO:0007669"/>
    <property type="project" value="InterPro"/>
</dbReference>
<dbReference type="Pfam" id="PF00067">
    <property type="entry name" value="p450"/>
    <property type="match status" value="1"/>
</dbReference>
<evidence type="ECO:0000313" key="16">
    <source>
        <dbReference type="Proteomes" id="UP000242457"/>
    </source>
</evidence>
<gene>
    <name evidence="15" type="ORF">APICC_06708</name>
</gene>
<keyword evidence="16" id="KW-1185">Reference proteome</keyword>
<dbReference type="GO" id="GO:0004497">
    <property type="term" value="F:monooxygenase activity"/>
    <property type="evidence" value="ECO:0007669"/>
    <property type="project" value="UniProtKB-KW"/>
</dbReference>
<evidence type="ECO:0000256" key="6">
    <source>
        <dbReference type="ARBA" id="ARBA00022723"/>
    </source>
</evidence>
<keyword evidence="6 13" id="KW-0479">Metal-binding</keyword>
<dbReference type="InterPro" id="IPR002401">
    <property type="entry name" value="Cyt_P450_E_grp-I"/>
</dbReference>
<evidence type="ECO:0000256" key="11">
    <source>
        <dbReference type="ARBA" id="ARBA00023033"/>
    </source>
</evidence>
<comment type="similarity">
    <text evidence="4 14">Belongs to the cytochrome P450 family.</text>
</comment>
<keyword evidence="5 13" id="KW-0349">Heme</keyword>
<evidence type="ECO:0000256" key="2">
    <source>
        <dbReference type="ARBA" id="ARBA00004174"/>
    </source>
</evidence>
<keyword evidence="9 14" id="KW-0560">Oxidoreductase</keyword>
<evidence type="ECO:0000256" key="12">
    <source>
        <dbReference type="ARBA" id="ARBA00023136"/>
    </source>
</evidence>
<evidence type="ECO:0000256" key="14">
    <source>
        <dbReference type="RuleBase" id="RU000461"/>
    </source>
</evidence>
<reference evidence="15 16" key="1">
    <citation type="submission" date="2014-07" db="EMBL/GenBank/DDBJ databases">
        <title>Genomic and transcriptomic analysis on Apis cerana provide comprehensive insights into honey bee biology.</title>
        <authorList>
            <person name="Diao Q."/>
            <person name="Sun L."/>
            <person name="Zheng H."/>
            <person name="Zheng H."/>
            <person name="Xu S."/>
            <person name="Wang S."/>
            <person name="Zeng Z."/>
            <person name="Hu F."/>
            <person name="Su S."/>
            <person name="Wu J."/>
        </authorList>
    </citation>
    <scope>NUCLEOTIDE SEQUENCE [LARGE SCALE GENOMIC DNA]</scope>
    <source>
        <tissue evidence="15">Pupae without intestine</tissue>
    </source>
</reference>
<dbReference type="PANTHER" id="PTHR24292">
    <property type="entry name" value="CYTOCHROME P450"/>
    <property type="match status" value="1"/>
</dbReference>
<evidence type="ECO:0000256" key="13">
    <source>
        <dbReference type="PIRSR" id="PIRSR602401-1"/>
    </source>
</evidence>
<comment type="subcellular location">
    <subcellularLocation>
        <location evidence="3">Endoplasmic reticulum membrane</location>
        <topology evidence="3">Peripheral membrane protein</topology>
    </subcellularLocation>
    <subcellularLocation>
        <location evidence="2">Microsome membrane</location>
        <topology evidence="2">Peripheral membrane protein</topology>
    </subcellularLocation>
</comment>
<evidence type="ECO:0000256" key="7">
    <source>
        <dbReference type="ARBA" id="ARBA00022824"/>
    </source>
</evidence>
<dbReference type="GO" id="GO:0005789">
    <property type="term" value="C:endoplasmic reticulum membrane"/>
    <property type="evidence" value="ECO:0007669"/>
    <property type="project" value="UniProtKB-SubCell"/>
</dbReference>
<evidence type="ECO:0000256" key="8">
    <source>
        <dbReference type="ARBA" id="ARBA00022848"/>
    </source>
</evidence>
<dbReference type="PANTHER" id="PTHR24292:SF54">
    <property type="entry name" value="CYP9F3-RELATED"/>
    <property type="match status" value="1"/>
</dbReference>
<keyword evidence="12" id="KW-0472">Membrane</keyword>
<dbReference type="InterPro" id="IPR036396">
    <property type="entry name" value="Cyt_P450_sf"/>
</dbReference>
<dbReference type="Gene3D" id="1.10.630.10">
    <property type="entry name" value="Cytochrome P450"/>
    <property type="match status" value="1"/>
</dbReference>